<feature type="domain" description="YknX-like C-terminal permuted SH3-like" evidence="4">
    <location>
        <begin position="311"/>
        <end position="377"/>
    </location>
</feature>
<protein>
    <submittedName>
        <fullName evidence="5">Multidrug resistance protein MdtA</fullName>
    </submittedName>
</protein>
<accession>A0A0J1FSW9</accession>
<dbReference type="AlphaFoldDB" id="A0A0J1FSW9"/>
<dbReference type="InterPro" id="IPR058647">
    <property type="entry name" value="BSH_CzcB-like"/>
</dbReference>
<dbReference type="NCBIfam" id="TIGR01730">
    <property type="entry name" value="RND_mfp"/>
    <property type="match status" value="1"/>
</dbReference>
<evidence type="ECO:0000256" key="1">
    <source>
        <dbReference type="ARBA" id="ARBA00009477"/>
    </source>
</evidence>
<dbReference type="InterPro" id="IPR058792">
    <property type="entry name" value="Beta-barrel_RND_2"/>
</dbReference>
<dbReference type="InterPro" id="IPR006143">
    <property type="entry name" value="RND_pump_MFP"/>
</dbReference>
<proteinExistence type="inferred from homology"/>
<dbReference type="Gene3D" id="2.40.420.20">
    <property type="match status" value="1"/>
</dbReference>
<comment type="caution">
    <text evidence="5">The sequence shown here is derived from an EMBL/GenBank/DDBJ whole genome shotgun (WGS) entry which is preliminary data.</text>
</comment>
<dbReference type="EMBL" id="LDZY01000005">
    <property type="protein sequence ID" value="KLU66402.1"/>
    <property type="molecule type" value="Genomic_DNA"/>
</dbReference>
<dbReference type="RefSeq" id="WP_047809662.1">
    <property type="nucleotide sequence ID" value="NZ_LDZY01000005.1"/>
</dbReference>
<dbReference type="InterPro" id="IPR058637">
    <property type="entry name" value="YknX-like_C"/>
</dbReference>
<dbReference type="GO" id="GO:0015562">
    <property type="term" value="F:efflux transmembrane transporter activity"/>
    <property type="evidence" value="ECO:0007669"/>
    <property type="project" value="TreeGrafter"/>
</dbReference>
<evidence type="ECO:0000313" key="5">
    <source>
        <dbReference type="EMBL" id="KLU66402.1"/>
    </source>
</evidence>
<gene>
    <name evidence="5" type="primary">mdtA_2</name>
    <name evidence="5" type="ORF">DEAC_c18010</name>
</gene>
<evidence type="ECO:0000259" key="2">
    <source>
        <dbReference type="Pfam" id="PF25954"/>
    </source>
</evidence>
<feature type="domain" description="CusB-like beta-barrel" evidence="2">
    <location>
        <begin position="230"/>
        <end position="303"/>
    </location>
</feature>
<dbReference type="PANTHER" id="PTHR30469">
    <property type="entry name" value="MULTIDRUG RESISTANCE PROTEIN MDTA"/>
    <property type="match status" value="1"/>
</dbReference>
<evidence type="ECO:0000313" key="6">
    <source>
        <dbReference type="Proteomes" id="UP000036356"/>
    </source>
</evidence>
<keyword evidence="6" id="KW-1185">Reference proteome</keyword>
<dbReference type="Gene3D" id="1.10.287.470">
    <property type="entry name" value="Helix hairpin bin"/>
    <property type="match status" value="1"/>
</dbReference>
<dbReference type="Pfam" id="PF25989">
    <property type="entry name" value="YknX_C"/>
    <property type="match status" value="1"/>
</dbReference>
<reference evidence="5 6" key="1">
    <citation type="submission" date="2015-06" db="EMBL/GenBank/DDBJ databases">
        <title>Draft genome of the moderately acidophilic sulfate reducer Candidatus Desulfosporosinus acididurans strain M1.</title>
        <authorList>
            <person name="Poehlein A."/>
            <person name="Petzsch P."/>
            <person name="Johnson B.D."/>
            <person name="Schloemann M."/>
            <person name="Daniel R."/>
            <person name="Muehling M."/>
        </authorList>
    </citation>
    <scope>NUCLEOTIDE SEQUENCE [LARGE SCALE GENOMIC DNA]</scope>
    <source>
        <strain evidence="5 6">M1</strain>
    </source>
</reference>
<dbReference type="Gene3D" id="2.40.30.170">
    <property type="match status" value="1"/>
</dbReference>
<evidence type="ECO:0000259" key="3">
    <source>
        <dbReference type="Pfam" id="PF25973"/>
    </source>
</evidence>
<feature type="domain" description="CzcB-like barrel-sandwich hybrid" evidence="3">
    <location>
        <begin position="72"/>
        <end position="222"/>
    </location>
</feature>
<dbReference type="STRING" id="476652.DEAC_c18010"/>
<evidence type="ECO:0000259" key="4">
    <source>
        <dbReference type="Pfam" id="PF25989"/>
    </source>
</evidence>
<sequence>MLSSETIKRHSKVLIIGLLITSLTGCGTKTAASPNSRGQQAIPVQTAPVQTGDLNSINTLTGTVVSNLQTNIGSKSSGRVLSVDVNMGQDVHKGQVLATLDPSDLQRQLSQNQAQLQVDQAQLPSDQATYQQAQSDFQRYQTLFNNGAVSKADLDQYRLKMTTASAKIQMDESVINKDQAALSITQQQIDELTITSPVDGTVSTKNVEIGEQVSTSSNLFSIVQPSSLNVSVNVPEQMIGSIKQGTAASITLDGQSSNAIQGKVSKISPAMDSVSRAYPVQIDIASQNQTIKPGMTVTVQFNGLKSQPGIIIPVQAVVETTQGSEVFAVNNSVAHMHLIQLGAVNSDKAVVTSGLKAGENLVIAGQDLLSDGSNVRVVQSADQAGVNGLINQQKQSAQGAKK</sequence>
<dbReference type="SUPFAM" id="SSF111369">
    <property type="entry name" value="HlyD-like secretion proteins"/>
    <property type="match status" value="1"/>
</dbReference>
<dbReference type="Gene3D" id="2.40.50.100">
    <property type="match status" value="1"/>
</dbReference>
<dbReference type="GO" id="GO:1990281">
    <property type="term" value="C:efflux pump complex"/>
    <property type="evidence" value="ECO:0007669"/>
    <property type="project" value="TreeGrafter"/>
</dbReference>
<dbReference type="PATRIC" id="fig|476652.3.peg.1861"/>
<dbReference type="Proteomes" id="UP000036356">
    <property type="component" value="Unassembled WGS sequence"/>
</dbReference>
<dbReference type="Pfam" id="PF25973">
    <property type="entry name" value="BSH_CzcB"/>
    <property type="match status" value="1"/>
</dbReference>
<name>A0A0J1FSW9_9FIRM</name>
<organism evidence="5 6">
    <name type="scientific">Desulfosporosinus acididurans</name>
    <dbReference type="NCBI Taxonomy" id="476652"/>
    <lineage>
        <taxon>Bacteria</taxon>
        <taxon>Bacillati</taxon>
        <taxon>Bacillota</taxon>
        <taxon>Clostridia</taxon>
        <taxon>Eubacteriales</taxon>
        <taxon>Desulfitobacteriaceae</taxon>
        <taxon>Desulfosporosinus</taxon>
    </lineage>
</organism>
<dbReference type="Pfam" id="PF25954">
    <property type="entry name" value="Beta-barrel_RND_2"/>
    <property type="match status" value="1"/>
</dbReference>
<comment type="similarity">
    <text evidence="1">Belongs to the membrane fusion protein (MFP) (TC 8.A.1) family.</text>
</comment>